<dbReference type="AlphaFoldDB" id="A0AB39NZ30"/>
<protein>
    <submittedName>
        <fullName evidence="1">Uncharacterized protein</fullName>
    </submittedName>
</protein>
<organism evidence="1">
    <name type="scientific">Streptomyces sp. R17</name>
    <dbReference type="NCBI Taxonomy" id="3238626"/>
    <lineage>
        <taxon>Bacteria</taxon>
        <taxon>Bacillati</taxon>
        <taxon>Actinomycetota</taxon>
        <taxon>Actinomycetes</taxon>
        <taxon>Kitasatosporales</taxon>
        <taxon>Streptomycetaceae</taxon>
        <taxon>Streptomyces</taxon>
    </lineage>
</organism>
<gene>
    <name evidence="1" type="ORF">AB5J48_34075</name>
</gene>
<accession>A0AB39NZ30</accession>
<geneLocation type="plasmid" evidence="1">
    <name>unnamed1</name>
</geneLocation>
<reference evidence="1" key="1">
    <citation type="submission" date="2024-07" db="EMBL/GenBank/DDBJ databases">
        <authorList>
            <person name="Yu S.T."/>
        </authorList>
    </citation>
    <scope>NUCLEOTIDE SEQUENCE</scope>
    <source>
        <strain evidence="1">R17</strain>
        <plasmid evidence="1">unnamed1</plasmid>
    </source>
</reference>
<dbReference type="RefSeq" id="WP_369153706.1">
    <property type="nucleotide sequence ID" value="NZ_CP163434.1"/>
</dbReference>
<dbReference type="EMBL" id="CP163434">
    <property type="protein sequence ID" value="XDQ23171.1"/>
    <property type="molecule type" value="Genomic_DNA"/>
</dbReference>
<evidence type="ECO:0000313" key="1">
    <source>
        <dbReference type="EMBL" id="XDQ23171.1"/>
    </source>
</evidence>
<keyword evidence="1" id="KW-0614">Plasmid</keyword>
<sequence length="71" mass="7423">MGAVRIASDLTVTELDLPEAGVHSTIQTASERPTRLVKACTIDESSCTSTGVGHATRPAQNITAWALASAW</sequence>
<name>A0AB39NZ30_9ACTN</name>
<proteinExistence type="predicted"/>